<reference evidence="1 2" key="1">
    <citation type="submission" date="2014-07" db="EMBL/GenBank/DDBJ databases">
        <title>Genome of Chryseobacterium vrystaatense LMG 22846.</title>
        <authorList>
            <person name="Pipes S.E."/>
            <person name="Stropko S.J."/>
            <person name="Newman J.D."/>
        </authorList>
    </citation>
    <scope>NUCLEOTIDE SEQUENCE [LARGE SCALE GENOMIC DNA]</scope>
    <source>
        <strain evidence="1 2">LMG 22846</strain>
    </source>
</reference>
<name>A0ABR4UPD6_9FLAO</name>
<evidence type="ECO:0000313" key="2">
    <source>
        <dbReference type="Proteomes" id="UP000028719"/>
    </source>
</evidence>
<dbReference type="RefSeq" id="WP_084694505.1">
    <property type="nucleotide sequence ID" value="NZ_JPRI01000002.1"/>
</dbReference>
<organism evidence="1 2">
    <name type="scientific">Chryseobacterium vrystaatense</name>
    <dbReference type="NCBI Taxonomy" id="307480"/>
    <lineage>
        <taxon>Bacteria</taxon>
        <taxon>Pseudomonadati</taxon>
        <taxon>Bacteroidota</taxon>
        <taxon>Flavobacteriia</taxon>
        <taxon>Flavobacteriales</taxon>
        <taxon>Weeksellaceae</taxon>
        <taxon>Chryseobacterium group</taxon>
        <taxon>Chryseobacterium</taxon>
    </lineage>
</organism>
<proteinExistence type="predicted"/>
<comment type="caution">
    <text evidence="1">The sequence shown here is derived from an EMBL/GenBank/DDBJ whole genome shotgun (WGS) entry which is preliminary data.</text>
</comment>
<keyword evidence="2" id="KW-1185">Reference proteome</keyword>
<dbReference type="Proteomes" id="UP000028719">
    <property type="component" value="Unassembled WGS sequence"/>
</dbReference>
<dbReference type="EMBL" id="JPRI01000002">
    <property type="protein sequence ID" value="KFF26871.1"/>
    <property type="molecule type" value="Genomic_DNA"/>
</dbReference>
<protein>
    <submittedName>
        <fullName evidence="1">Uncharacterized protein</fullName>
    </submittedName>
</protein>
<sequence length="64" mass="7356">MNTHEKTIKIITELGMQAKKIAEILSVSLSASYKKMKMENDNKFTDSDFEAIKKHILKVSKTLR</sequence>
<gene>
    <name evidence="1" type="ORF">IW16_06220</name>
</gene>
<accession>A0ABR4UPD6</accession>
<evidence type="ECO:0000313" key="1">
    <source>
        <dbReference type="EMBL" id="KFF26871.1"/>
    </source>
</evidence>